<evidence type="ECO:0000313" key="2">
    <source>
        <dbReference type="Proteomes" id="UP001586593"/>
    </source>
</evidence>
<organism evidence="1 2">
    <name type="scientific">Phialemonium thermophilum</name>
    <dbReference type="NCBI Taxonomy" id="223376"/>
    <lineage>
        <taxon>Eukaryota</taxon>
        <taxon>Fungi</taxon>
        <taxon>Dikarya</taxon>
        <taxon>Ascomycota</taxon>
        <taxon>Pezizomycotina</taxon>
        <taxon>Sordariomycetes</taxon>
        <taxon>Sordariomycetidae</taxon>
        <taxon>Cephalothecales</taxon>
        <taxon>Cephalothecaceae</taxon>
        <taxon>Phialemonium</taxon>
    </lineage>
</organism>
<dbReference type="Proteomes" id="UP001586593">
    <property type="component" value="Unassembled WGS sequence"/>
</dbReference>
<evidence type="ECO:0000313" key="1">
    <source>
        <dbReference type="EMBL" id="KAL1854024.1"/>
    </source>
</evidence>
<reference evidence="1 2" key="1">
    <citation type="journal article" date="2024" name="Commun. Biol.">
        <title>Comparative genomic analysis of thermophilic fungi reveals convergent evolutionary adaptations and gene losses.</title>
        <authorList>
            <person name="Steindorff A.S."/>
            <person name="Aguilar-Pontes M.V."/>
            <person name="Robinson A.J."/>
            <person name="Andreopoulos B."/>
            <person name="LaButti K."/>
            <person name="Kuo A."/>
            <person name="Mondo S."/>
            <person name="Riley R."/>
            <person name="Otillar R."/>
            <person name="Haridas S."/>
            <person name="Lipzen A."/>
            <person name="Grimwood J."/>
            <person name="Schmutz J."/>
            <person name="Clum A."/>
            <person name="Reid I.D."/>
            <person name="Moisan M.C."/>
            <person name="Butler G."/>
            <person name="Nguyen T.T.M."/>
            <person name="Dewar K."/>
            <person name="Conant G."/>
            <person name="Drula E."/>
            <person name="Henrissat B."/>
            <person name="Hansel C."/>
            <person name="Singer S."/>
            <person name="Hutchinson M.I."/>
            <person name="de Vries R.P."/>
            <person name="Natvig D.O."/>
            <person name="Powell A.J."/>
            <person name="Tsang A."/>
            <person name="Grigoriev I.V."/>
        </authorList>
    </citation>
    <scope>NUCLEOTIDE SEQUENCE [LARGE SCALE GENOMIC DNA]</scope>
    <source>
        <strain evidence="1 2">ATCC 24622</strain>
    </source>
</reference>
<comment type="caution">
    <text evidence="1">The sequence shown here is derived from an EMBL/GenBank/DDBJ whole genome shotgun (WGS) entry which is preliminary data.</text>
</comment>
<accession>A0ABR3W651</accession>
<keyword evidence="2" id="KW-1185">Reference proteome</keyword>
<name>A0ABR3W651_9PEZI</name>
<gene>
    <name evidence="1" type="ORF">VTK73DRAFT_8832</name>
</gene>
<protein>
    <submittedName>
        <fullName evidence="1">Uncharacterized protein</fullName>
    </submittedName>
</protein>
<dbReference type="EMBL" id="JAZHXJ010000678">
    <property type="protein sequence ID" value="KAL1854024.1"/>
    <property type="molecule type" value="Genomic_DNA"/>
</dbReference>
<sequence>MEGCVQFRLPLAPRWYPKGLPRSHPFDYTGQTGTTSTSPSALFPLEQNVCAVASVDEPYPNFLVLLLSNLYKQARFLDCCKGIVFHDRSRSWGPQRNLSAVRPLGSRDCERLTARRNLGSDVSLGATAVAFLVGPVDGIRKLISYRLMKSPSHFAS</sequence>
<proteinExistence type="predicted"/>